<dbReference type="PANTHER" id="PTHR35176:SF11">
    <property type="entry name" value="PYRIDOXAMINE 5'-PHOSPHATE OXIDASE FAMILY PROTEIN"/>
    <property type="match status" value="1"/>
</dbReference>
<evidence type="ECO:0000256" key="1">
    <source>
        <dbReference type="ARBA" id="ARBA00023002"/>
    </source>
</evidence>
<dbReference type="InterPro" id="IPR019965">
    <property type="entry name" value="PPOX_F420-dep_Rv2061_put"/>
</dbReference>
<dbReference type="RefSeq" id="WP_208875979.1">
    <property type="nucleotide sequence ID" value="NZ_CP031320.1"/>
</dbReference>
<dbReference type="PANTHER" id="PTHR35176">
    <property type="entry name" value="HEME OXYGENASE HI_0854-RELATED"/>
    <property type="match status" value="1"/>
</dbReference>
<dbReference type="GO" id="GO:0016627">
    <property type="term" value="F:oxidoreductase activity, acting on the CH-CH group of donors"/>
    <property type="evidence" value="ECO:0007669"/>
    <property type="project" value="TreeGrafter"/>
</dbReference>
<evidence type="ECO:0000313" key="3">
    <source>
        <dbReference type="EMBL" id="AXK32021.1"/>
    </source>
</evidence>
<dbReference type="EMBL" id="CP031320">
    <property type="protein sequence ID" value="AXK32021.1"/>
    <property type="molecule type" value="Genomic_DNA"/>
</dbReference>
<sequence>MVPPVIAESTYVRLVTLRRDGTPVPTPVWCVADGGELLIWTKTDTGKVKRLRNDTRVTVTPCDARGRTAGDAEPVEATARLLPGRSGLDRVRAAMGAKYGWKFRLLDSGAALLRRGKRPHTGIAVTF</sequence>
<evidence type="ECO:0000259" key="2">
    <source>
        <dbReference type="Pfam" id="PF01243"/>
    </source>
</evidence>
<protein>
    <submittedName>
        <fullName evidence="3">PPOX class F420-dependent oxidoreductase</fullName>
        <ecNumber evidence="3">1.-.-.-</ecNumber>
    </submittedName>
</protein>
<name>A0A345XK55_9ACTN</name>
<dbReference type="GO" id="GO:0005829">
    <property type="term" value="C:cytosol"/>
    <property type="evidence" value="ECO:0007669"/>
    <property type="project" value="TreeGrafter"/>
</dbReference>
<dbReference type="AlphaFoldDB" id="A0A345XK55"/>
<dbReference type="NCBIfam" id="TIGR03666">
    <property type="entry name" value="Rv2061_F420"/>
    <property type="match status" value="1"/>
</dbReference>
<feature type="domain" description="Pyridoxamine 5'-phosphate oxidase N-terminal" evidence="2">
    <location>
        <begin position="5"/>
        <end position="80"/>
    </location>
</feature>
<dbReference type="Gene3D" id="2.30.110.10">
    <property type="entry name" value="Electron Transport, Fmn-binding Protein, Chain A"/>
    <property type="match status" value="1"/>
</dbReference>
<accession>A0A345XK55</accession>
<organism evidence="3 4">
    <name type="scientific">Streptomyces armeniacus</name>
    <dbReference type="NCBI Taxonomy" id="83291"/>
    <lineage>
        <taxon>Bacteria</taxon>
        <taxon>Bacillati</taxon>
        <taxon>Actinomycetota</taxon>
        <taxon>Actinomycetes</taxon>
        <taxon>Kitasatosporales</taxon>
        <taxon>Streptomycetaceae</taxon>
        <taxon>Streptomyces</taxon>
    </lineage>
</organism>
<evidence type="ECO:0000313" key="4">
    <source>
        <dbReference type="Proteomes" id="UP000254425"/>
    </source>
</evidence>
<dbReference type="GO" id="GO:0070967">
    <property type="term" value="F:coenzyme F420 binding"/>
    <property type="evidence" value="ECO:0007669"/>
    <property type="project" value="TreeGrafter"/>
</dbReference>
<dbReference type="SUPFAM" id="SSF50475">
    <property type="entry name" value="FMN-binding split barrel"/>
    <property type="match status" value="1"/>
</dbReference>
<dbReference type="InterPro" id="IPR011576">
    <property type="entry name" value="Pyridox_Oxase_N"/>
</dbReference>
<keyword evidence="4" id="KW-1185">Reference proteome</keyword>
<dbReference type="InterPro" id="IPR052019">
    <property type="entry name" value="F420H2_bilvrd_red/Heme_oxyg"/>
</dbReference>
<gene>
    <name evidence="3" type="ORF">DVA86_04485</name>
</gene>
<dbReference type="Pfam" id="PF01243">
    <property type="entry name" value="PNPOx_N"/>
    <property type="match status" value="1"/>
</dbReference>
<reference evidence="3 4" key="1">
    <citation type="submission" date="2018-07" db="EMBL/GenBank/DDBJ databases">
        <title>Draft genome of the type strain Streptomyces armeniacus ATCC 15676.</title>
        <authorList>
            <person name="Labana P."/>
            <person name="Gosse J.T."/>
            <person name="Boddy C.N."/>
        </authorList>
    </citation>
    <scope>NUCLEOTIDE SEQUENCE [LARGE SCALE GENOMIC DNA]</scope>
    <source>
        <strain evidence="3 4">ATCC 15676</strain>
    </source>
</reference>
<dbReference type="EC" id="1.-.-.-" evidence="3"/>
<proteinExistence type="predicted"/>
<keyword evidence="1 3" id="KW-0560">Oxidoreductase</keyword>
<dbReference type="InterPro" id="IPR012349">
    <property type="entry name" value="Split_barrel_FMN-bd"/>
</dbReference>
<dbReference type="Proteomes" id="UP000254425">
    <property type="component" value="Chromosome"/>
</dbReference>
<dbReference type="KEGG" id="sarm:DVA86_04485"/>